<evidence type="ECO:0000313" key="2">
    <source>
        <dbReference type="Proteomes" id="UP000694892"/>
    </source>
</evidence>
<organism evidence="1 2">
    <name type="scientific">Xenopus laevis</name>
    <name type="common">African clawed frog</name>
    <dbReference type="NCBI Taxonomy" id="8355"/>
    <lineage>
        <taxon>Eukaryota</taxon>
        <taxon>Metazoa</taxon>
        <taxon>Chordata</taxon>
        <taxon>Craniata</taxon>
        <taxon>Vertebrata</taxon>
        <taxon>Euteleostomi</taxon>
        <taxon>Amphibia</taxon>
        <taxon>Batrachia</taxon>
        <taxon>Anura</taxon>
        <taxon>Pipoidea</taxon>
        <taxon>Pipidae</taxon>
        <taxon>Xenopodinae</taxon>
        <taxon>Xenopus</taxon>
        <taxon>Xenopus</taxon>
    </lineage>
</organism>
<dbReference type="EMBL" id="CM004471">
    <property type="protein sequence ID" value="OCT86414.1"/>
    <property type="molecule type" value="Genomic_DNA"/>
</dbReference>
<protein>
    <submittedName>
        <fullName evidence="1">Uncharacterized protein</fullName>
    </submittedName>
</protein>
<dbReference type="Proteomes" id="UP000694892">
    <property type="component" value="Chromosome 3S"/>
</dbReference>
<evidence type="ECO:0000313" key="1">
    <source>
        <dbReference type="EMBL" id="OCT86414.1"/>
    </source>
</evidence>
<gene>
    <name evidence="1" type="ORF">XELAEV_18020097mg</name>
</gene>
<accession>A0A974D6I4</accession>
<reference evidence="2" key="1">
    <citation type="journal article" date="2016" name="Nature">
        <title>Genome evolution in the allotetraploid frog Xenopus laevis.</title>
        <authorList>
            <person name="Session A.M."/>
            <person name="Uno Y."/>
            <person name="Kwon T."/>
            <person name="Chapman J.A."/>
            <person name="Toyoda A."/>
            <person name="Takahashi S."/>
            <person name="Fukui A."/>
            <person name="Hikosaka A."/>
            <person name="Suzuki A."/>
            <person name="Kondo M."/>
            <person name="van Heeringen S.J."/>
            <person name="Quigley I."/>
            <person name="Heinz S."/>
            <person name="Ogino H."/>
            <person name="Ochi H."/>
            <person name="Hellsten U."/>
            <person name="Lyons J.B."/>
            <person name="Simakov O."/>
            <person name="Putnam N."/>
            <person name="Stites J."/>
            <person name="Kuroki Y."/>
            <person name="Tanaka T."/>
            <person name="Michiue T."/>
            <person name="Watanabe M."/>
            <person name="Bogdanovic O."/>
            <person name="Lister R."/>
            <person name="Georgiou G."/>
            <person name="Paranjpe S.S."/>
            <person name="van Kruijsbergen I."/>
            <person name="Shu S."/>
            <person name="Carlson J."/>
            <person name="Kinoshita T."/>
            <person name="Ohta Y."/>
            <person name="Mawaribuchi S."/>
            <person name="Jenkins J."/>
            <person name="Grimwood J."/>
            <person name="Schmutz J."/>
            <person name="Mitros T."/>
            <person name="Mozaffari S.V."/>
            <person name="Suzuki Y."/>
            <person name="Haramoto Y."/>
            <person name="Yamamoto T.S."/>
            <person name="Takagi C."/>
            <person name="Heald R."/>
            <person name="Miller K."/>
            <person name="Haudenschild C."/>
            <person name="Kitzman J."/>
            <person name="Nakayama T."/>
            <person name="Izutsu Y."/>
            <person name="Robert J."/>
            <person name="Fortriede J."/>
            <person name="Burns K."/>
            <person name="Lotay V."/>
            <person name="Karimi K."/>
            <person name="Yasuoka Y."/>
            <person name="Dichmann D.S."/>
            <person name="Flajnik M.F."/>
            <person name="Houston D.W."/>
            <person name="Shendure J."/>
            <person name="DuPasquier L."/>
            <person name="Vize P.D."/>
            <person name="Zorn A.M."/>
            <person name="Ito M."/>
            <person name="Marcotte E.M."/>
            <person name="Wallingford J.B."/>
            <person name="Ito Y."/>
            <person name="Asashima M."/>
            <person name="Ueno N."/>
            <person name="Matsuda Y."/>
            <person name="Veenstra G.J."/>
            <person name="Fujiyama A."/>
            <person name="Harland R.M."/>
            <person name="Taira M."/>
            <person name="Rokhsar D.S."/>
        </authorList>
    </citation>
    <scope>NUCLEOTIDE SEQUENCE [LARGE SCALE GENOMIC DNA]</scope>
    <source>
        <strain evidence="2">J</strain>
    </source>
</reference>
<name>A0A974D6I4_XENLA</name>
<dbReference type="AlphaFoldDB" id="A0A974D6I4"/>
<proteinExistence type="predicted"/>
<sequence>MASFCVTSDISDCTNPSSPRVVKMVVLGFLSLSLTARSRPLTSWCFMIPQKLLFYLPPNCTGKQNETQSIRPISAHIGKTGVSVALNNP</sequence>